<dbReference type="PANTHER" id="PTHR48021:SF60">
    <property type="entry name" value="MAJOR FACILITATOR SUPERFAMILY (MFS) PROFILE DOMAIN-CONTAINING PROTEIN"/>
    <property type="match status" value="1"/>
</dbReference>
<gene>
    <name evidence="9" type="ORF">ZEAMMB73_Zm00001d009600</name>
</gene>
<proteinExistence type="inferred from homology"/>
<name>A0A1D6FKJ3_MAIZE</name>
<feature type="transmembrane region" description="Helical" evidence="7">
    <location>
        <begin position="144"/>
        <end position="172"/>
    </location>
</feature>
<dbReference type="EMBL" id="CM000784">
    <property type="protein sequence ID" value="AQK92240.1"/>
    <property type="molecule type" value="Genomic_DNA"/>
</dbReference>
<dbReference type="Pfam" id="PF00083">
    <property type="entry name" value="Sugar_tr"/>
    <property type="match status" value="1"/>
</dbReference>
<dbReference type="InterPro" id="IPR003663">
    <property type="entry name" value="Sugar/inositol_transpt"/>
</dbReference>
<dbReference type="EMBL" id="CM000784">
    <property type="protein sequence ID" value="AQK92247.1"/>
    <property type="molecule type" value="Genomic_DNA"/>
</dbReference>
<keyword evidence="6 7" id="KW-0472">Membrane</keyword>
<evidence type="ECO:0000259" key="8">
    <source>
        <dbReference type="PROSITE" id="PS50850"/>
    </source>
</evidence>
<feature type="transmembrane region" description="Helical" evidence="7">
    <location>
        <begin position="43"/>
        <end position="65"/>
    </location>
</feature>
<dbReference type="SUPFAM" id="SSF103473">
    <property type="entry name" value="MFS general substrate transporter"/>
    <property type="match status" value="1"/>
</dbReference>
<evidence type="ECO:0000256" key="3">
    <source>
        <dbReference type="ARBA" id="ARBA00022597"/>
    </source>
</evidence>
<feature type="transmembrane region" description="Helical" evidence="7">
    <location>
        <begin position="184"/>
        <end position="210"/>
    </location>
</feature>
<dbReference type="PRINTS" id="PR00171">
    <property type="entry name" value="SUGRTRNSPORT"/>
</dbReference>
<reference evidence="9" key="1">
    <citation type="submission" date="2015-12" db="EMBL/GenBank/DDBJ databases">
        <title>Update maize B73 reference genome by single molecule sequencing technologies.</title>
        <authorList>
            <consortium name="Maize Genome Sequencing Project"/>
            <person name="Ware D."/>
        </authorList>
    </citation>
    <scope>NUCLEOTIDE SEQUENCE</scope>
    <source>
        <tissue evidence="9">Seedling</tissue>
    </source>
</reference>
<accession>A0A1D6FKJ3</accession>
<dbReference type="InterPro" id="IPR005829">
    <property type="entry name" value="Sugar_transporter_CS"/>
</dbReference>
<evidence type="ECO:0000256" key="1">
    <source>
        <dbReference type="ARBA" id="ARBA00004141"/>
    </source>
</evidence>
<dbReference type="GO" id="GO:0022857">
    <property type="term" value="F:transmembrane transporter activity"/>
    <property type="evidence" value="ECO:0007669"/>
    <property type="project" value="InterPro"/>
</dbReference>
<comment type="subcellular location">
    <subcellularLocation>
        <location evidence="1">Membrane</location>
        <topology evidence="1">Multi-pass membrane protein</topology>
    </subcellularLocation>
</comment>
<evidence type="ECO:0000256" key="5">
    <source>
        <dbReference type="ARBA" id="ARBA00022989"/>
    </source>
</evidence>
<dbReference type="GO" id="GO:0016020">
    <property type="term" value="C:membrane"/>
    <property type="evidence" value="ECO:0007669"/>
    <property type="project" value="UniProtKB-SubCell"/>
</dbReference>
<keyword evidence="3" id="KW-0813">Transport</keyword>
<dbReference type="PROSITE" id="PS50850">
    <property type="entry name" value="MFS"/>
    <property type="match status" value="1"/>
</dbReference>
<protein>
    <submittedName>
        <fullName evidence="9">Retrovirus-related Pol polyprotein LINE-1</fullName>
    </submittedName>
</protein>
<evidence type="ECO:0000256" key="7">
    <source>
        <dbReference type="SAM" id="Phobius"/>
    </source>
</evidence>
<dbReference type="InterPro" id="IPR020846">
    <property type="entry name" value="MFS_dom"/>
</dbReference>
<dbReference type="InterPro" id="IPR050549">
    <property type="entry name" value="MFS_Trehalose_Transporter"/>
</dbReference>
<dbReference type="Gene3D" id="1.20.1250.20">
    <property type="entry name" value="MFS general substrate transporter like domains"/>
    <property type="match status" value="1"/>
</dbReference>
<dbReference type="PROSITE" id="PS00216">
    <property type="entry name" value="SUGAR_TRANSPORT_1"/>
    <property type="match status" value="1"/>
</dbReference>
<feature type="domain" description="Major facilitator superfamily (MFS) profile" evidence="8">
    <location>
        <begin position="1"/>
        <end position="238"/>
    </location>
</feature>
<dbReference type="InterPro" id="IPR005828">
    <property type="entry name" value="MFS_sugar_transport-like"/>
</dbReference>
<dbReference type="AlphaFoldDB" id="A0A1D6FKJ3"/>
<comment type="similarity">
    <text evidence="2">Belongs to the major facilitator superfamily. Sugar transporter (TC 2.A.1.1) family.</text>
</comment>
<evidence type="ECO:0000256" key="6">
    <source>
        <dbReference type="ARBA" id="ARBA00023136"/>
    </source>
</evidence>
<evidence type="ECO:0000256" key="2">
    <source>
        <dbReference type="ARBA" id="ARBA00010992"/>
    </source>
</evidence>
<evidence type="ECO:0000313" key="9">
    <source>
        <dbReference type="EMBL" id="AQK92257.1"/>
    </source>
</evidence>
<dbReference type="PANTHER" id="PTHR48021">
    <property type="match status" value="1"/>
</dbReference>
<dbReference type="FunFam" id="1.20.1250.20:FF:001678">
    <property type="entry name" value="Sugar transporter ERD6-like 6"/>
    <property type="match status" value="1"/>
</dbReference>
<keyword evidence="5 7" id="KW-1133">Transmembrane helix</keyword>
<keyword evidence="4 7" id="KW-0812">Transmembrane</keyword>
<feature type="transmembrane region" description="Helical" evidence="7">
    <location>
        <begin position="110"/>
        <end position="132"/>
    </location>
</feature>
<keyword evidence="3" id="KW-0762">Sugar transport</keyword>
<dbReference type="EMBL" id="CM000784">
    <property type="protein sequence ID" value="AQK92257.1"/>
    <property type="molecule type" value="Genomic_DNA"/>
</dbReference>
<dbReference type="InterPro" id="IPR036259">
    <property type="entry name" value="MFS_trans_sf"/>
</dbReference>
<feature type="transmembrane region" description="Helical" evidence="7">
    <location>
        <begin position="216"/>
        <end position="234"/>
    </location>
</feature>
<dbReference type="EMBL" id="CM000784">
    <property type="protein sequence ID" value="AQK92239.1"/>
    <property type="molecule type" value="Genomic_DNA"/>
</dbReference>
<organism evidence="9">
    <name type="scientific">Zea mays</name>
    <name type="common">Maize</name>
    <dbReference type="NCBI Taxonomy" id="4577"/>
    <lineage>
        <taxon>Eukaryota</taxon>
        <taxon>Viridiplantae</taxon>
        <taxon>Streptophyta</taxon>
        <taxon>Embryophyta</taxon>
        <taxon>Tracheophyta</taxon>
        <taxon>Spermatophyta</taxon>
        <taxon>Magnoliopsida</taxon>
        <taxon>Liliopsida</taxon>
        <taxon>Poales</taxon>
        <taxon>Poaceae</taxon>
        <taxon>PACMAD clade</taxon>
        <taxon>Panicoideae</taxon>
        <taxon>Andropogonodae</taxon>
        <taxon>Andropogoneae</taxon>
        <taxon>Tripsacinae</taxon>
        <taxon>Zea</taxon>
    </lineage>
</organism>
<evidence type="ECO:0000256" key="4">
    <source>
        <dbReference type="ARBA" id="ARBA00022692"/>
    </source>
</evidence>
<sequence length="250" mass="27310">MYFILMKSVGSTFSSMQIAVTSANKSGTISFQELNQKKNRTPLILGIGLLVLQQLSGINCIVFYSGSIFKAAVLQGSRTATWTHVYLELSRQVLATGVTITFLDRAGRRILLIISSCGMTLSLLAVAVVFYIKDNISHDSDMHNILSMVSLVGVVAYVIAFCFGMGAIPWIIMSEILPVSIKSVAGSFATLANWLTSFGITMTANLLLSWSAAGTFASYMVVSAFTLMFVILWVPETKGRTLEEIQWSFQ</sequence>